<accession>A0A5N4AQV2</accession>
<evidence type="ECO:0000256" key="3">
    <source>
        <dbReference type="ARBA" id="ARBA00005923"/>
    </source>
</evidence>
<keyword evidence="9" id="KW-0249">Electron transport</keyword>
<keyword evidence="13" id="KW-1185">Reference proteome</keyword>
<comment type="subcellular location">
    <subcellularLocation>
        <location evidence="2">Mitochondrion inner membrane</location>
        <topology evidence="2">Peripheral membrane protein</topology>
        <orientation evidence="2">Matrix side</orientation>
    </subcellularLocation>
</comment>
<evidence type="ECO:0000256" key="1">
    <source>
        <dbReference type="ARBA" id="ARBA00003195"/>
    </source>
</evidence>
<dbReference type="PANTHER" id="PTHR15223">
    <property type="entry name" value="NADH-UBIQUINONE OXIDOREDUCTASE AGGG SUBUNIT"/>
    <property type="match status" value="1"/>
</dbReference>
<keyword evidence="11" id="KW-0472">Membrane</keyword>
<dbReference type="GO" id="GO:0045271">
    <property type="term" value="C:respiratory chain complex I"/>
    <property type="evidence" value="ECO:0007669"/>
    <property type="project" value="InterPro"/>
</dbReference>
<evidence type="ECO:0000256" key="11">
    <source>
        <dbReference type="ARBA" id="ARBA00023136"/>
    </source>
</evidence>
<evidence type="ECO:0000256" key="2">
    <source>
        <dbReference type="ARBA" id="ARBA00004443"/>
    </source>
</evidence>
<dbReference type="Pfam" id="PF14813">
    <property type="entry name" value="NADH_B2"/>
    <property type="match status" value="1"/>
</dbReference>
<dbReference type="InterPro" id="IPR026627">
    <property type="entry name" value="NDUFB2_animal"/>
</dbReference>
<evidence type="ECO:0000256" key="9">
    <source>
        <dbReference type="ARBA" id="ARBA00022982"/>
    </source>
</evidence>
<dbReference type="GO" id="GO:0032981">
    <property type="term" value="P:mitochondrial respiratory chain complex I assembly"/>
    <property type="evidence" value="ECO:0007669"/>
    <property type="project" value="TreeGrafter"/>
</dbReference>
<keyword evidence="6" id="KW-0679">Respiratory chain</keyword>
<dbReference type="EMBL" id="VVIM01000005">
    <property type="protein sequence ID" value="KAB0799676.1"/>
    <property type="molecule type" value="Genomic_DNA"/>
</dbReference>
<comment type="function">
    <text evidence="1">Accessory subunit of the mitochondrial membrane respiratory chain NADH dehydrogenase (Complex I), that is believed not to be involved in catalysis. Complex I functions in the transfer of electrons from NADH to the respiratory chain. The immediate electron acceptor for the enzyme is believed to be ubiquinone.</text>
</comment>
<dbReference type="OrthoDB" id="6241903at2759"/>
<dbReference type="AlphaFoldDB" id="A0A5N4AQV2"/>
<dbReference type="InParanoid" id="A0A5N4AQV2"/>
<comment type="subunit">
    <text evidence="4">Complex I is composed of 45 different subunits.</text>
</comment>
<name>A0A5N4AQV2_PHOPY</name>
<gene>
    <name evidence="12" type="ORF">PPYR_07556</name>
</gene>
<evidence type="ECO:0000313" key="13">
    <source>
        <dbReference type="Proteomes" id="UP000327044"/>
    </source>
</evidence>
<evidence type="ECO:0000256" key="6">
    <source>
        <dbReference type="ARBA" id="ARBA00022660"/>
    </source>
</evidence>
<evidence type="ECO:0008006" key="14">
    <source>
        <dbReference type="Google" id="ProtNLM"/>
    </source>
</evidence>
<dbReference type="FunCoup" id="A0A5N4AQV2">
    <property type="interactions" value="101"/>
</dbReference>
<protein>
    <recommendedName>
        <fullName evidence="14">NADH dehydrogenase [ubiquinone] 1 beta subcomplex subunit 2, mitochondrial</fullName>
    </recommendedName>
</protein>
<keyword evidence="5" id="KW-0813">Transport</keyword>
<keyword evidence="10" id="KW-0496">Mitochondrion</keyword>
<keyword evidence="7" id="KW-0999">Mitochondrion inner membrane</keyword>
<comment type="caution">
    <text evidence="12">The sequence shown here is derived from an EMBL/GenBank/DDBJ whole genome shotgun (WGS) entry which is preliminary data.</text>
</comment>
<dbReference type="PANTHER" id="PTHR15223:SF1">
    <property type="entry name" value="NADH DEHYDROGENASE [UBIQUINONE] 1 BETA SUBCOMPLEX SUBUNIT 2, MITOCHONDRIAL"/>
    <property type="match status" value="1"/>
</dbReference>
<organism evidence="12 13">
    <name type="scientific">Photinus pyralis</name>
    <name type="common">Common eastern firefly</name>
    <name type="synonym">Lampyris pyralis</name>
    <dbReference type="NCBI Taxonomy" id="7054"/>
    <lineage>
        <taxon>Eukaryota</taxon>
        <taxon>Metazoa</taxon>
        <taxon>Ecdysozoa</taxon>
        <taxon>Arthropoda</taxon>
        <taxon>Hexapoda</taxon>
        <taxon>Insecta</taxon>
        <taxon>Pterygota</taxon>
        <taxon>Neoptera</taxon>
        <taxon>Endopterygota</taxon>
        <taxon>Coleoptera</taxon>
        <taxon>Polyphaga</taxon>
        <taxon>Elateriformia</taxon>
        <taxon>Elateroidea</taxon>
        <taxon>Lampyridae</taxon>
        <taxon>Lampyrinae</taxon>
        <taxon>Photinus</taxon>
    </lineage>
</organism>
<evidence type="ECO:0000256" key="4">
    <source>
        <dbReference type="ARBA" id="ARBA00011533"/>
    </source>
</evidence>
<evidence type="ECO:0000256" key="7">
    <source>
        <dbReference type="ARBA" id="ARBA00022792"/>
    </source>
</evidence>
<proteinExistence type="inferred from homology"/>
<keyword evidence="8" id="KW-0809">Transit peptide</keyword>
<evidence type="ECO:0000256" key="10">
    <source>
        <dbReference type="ARBA" id="ARBA00023128"/>
    </source>
</evidence>
<reference evidence="12 13" key="1">
    <citation type="journal article" date="2018" name="Elife">
        <title>Firefly genomes illuminate parallel origins of bioluminescence in beetles.</title>
        <authorList>
            <person name="Fallon T.R."/>
            <person name="Lower S.E."/>
            <person name="Chang C.H."/>
            <person name="Bessho-Uehara M."/>
            <person name="Martin G.J."/>
            <person name="Bewick A.J."/>
            <person name="Behringer M."/>
            <person name="Debat H.J."/>
            <person name="Wong I."/>
            <person name="Day J.C."/>
            <person name="Suvorov A."/>
            <person name="Silva C.J."/>
            <person name="Stanger-Hall K.F."/>
            <person name="Hall D.W."/>
            <person name="Schmitz R.J."/>
            <person name="Nelson D.R."/>
            <person name="Lewis S.M."/>
            <person name="Shigenobu S."/>
            <person name="Bybee S.M."/>
            <person name="Larracuente A.M."/>
            <person name="Oba Y."/>
            <person name="Weng J.K."/>
        </authorList>
    </citation>
    <scope>NUCLEOTIDE SEQUENCE [LARGE SCALE GENOMIC DNA]</scope>
    <source>
        <strain evidence="12">1611_PpyrPB1</strain>
        <tissue evidence="12">Whole body</tissue>
    </source>
</reference>
<evidence type="ECO:0000256" key="8">
    <source>
        <dbReference type="ARBA" id="ARBA00022946"/>
    </source>
</evidence>
<comment type="similarity">
    <text evidence="3">Belongs to the complex I NDUFB2 subunit family.</text>
</comment>
<dbReference type="GO" id="GO:0005743">
    <property type="term" value="C:mitochondrial inner membrane"/>
    <property type="evidence" value="ECO:0007669"/>
    <property type="project" value="UniProtKB-SubCell"/>
</dbReference>
<evidence type="ECO:0000256" key="5">
    <source>
        <dbReference type="ARBA" id="ARBA00022448"/>
    </source>
</evidence>
<sequence>MLSSRGVQLVRSSKLLKNYQKISCTSVRNSGGEWIYRRPPPRQPEILYKLGEFVSAVSWWWILWHLWTEPGHVIGEFHYPNPRLWTNEELGISGFCQCN</sequence>
<dbReference type="Proteomes" id="UP000327044">
    <property type="component" value="Unassembled WGS sequence"/>
</dbReference>
<evidence type="ECO:0000313" key="12">
    <source>
        <dbReference type="EMBL" id="KAB0799676.1"/>
    </source>
</evidence>